<dbReference type="PANTHER" id="PTHR43270:SF8">
    <property type="entry name" value="DI- AND TRIPEPTIDASE DUG2-RELATED"/>
    <property type="match status" value="1"/>
</dbReference>
<dbReference type="CDD" id="cd01908">
    <property type="entry name" value="YafJ"/>
    <property type="match status" value="1"/>
</dbReference>
<feature type="domain" description="Glutamine amidotransferase type-2" evidence="7">
    <location>
        <begin position="2"/>
        <end position="311"/>
    </location>
</feature>
<reference evidence="8" key="1">
    <citation type="submission" date="2023-08" db="EMBL/GenBank/DDBJ databases">
        <authorList>
            <person name="Chen Y."/>
            <person name="Shah S."/>
            <person name="Dougan E. K."/>
            <person name="Thang M."/>
            <person name="Chan C."/>
        </authorList>
    </citation>
    <scope>NUCLEOTIDE SEQUENCE</scope>
</reference>
<feature type="compositionally biased region" description="Polar residues" evidence="6">
    <location>
        <begin position="462"/>
        <end position="472"/>
    </location>
</feature>
<feature type="repeat" description="WD" evidence="5">
    <location>
        <begin position="670"/>
        <end position="702"/>
    </location>
</feature>
<dbReference type="Pfam" id="PF00400">
    <property type="entry name" value="WD40"/>
    <property type="match status" value="2"/>
</dbReference>
<evidence type="ECO:0000256" key="2">
    <source>
        <dbReference type="ARBA" id="ARBA00022723"/>
    </source>
</evidence>
<dbReference type="InterPro" id="IPR029055">
    <property type="entry name" value="Ntn_hydrolases_N"/>
</dbReference>
<dbReference type="GO" id="GO:0006751">
    <property type="term" value="P:glutathione catabolic process"/>
    <property type="evidence" value="ECO:0007669"/>
    <property type="project" value="TreeGrafter"/>
</dbReference>
<feature type="region of interest" description="Disordered" evidence="6">
    <location>
        <begin position="440"/>
        <end position="487"/>
    </location>
</feature>
<evidence type="ECO:0000256" key="3">
    <source>
        <dbReference type="ARBA" id="ARBA00022801"/>
    </source>
</evidence>
<dbReference type="PROSITE" id="PS50082">
    <property type="entry name" value="WD_REPEATS_2"/>
    <property type="match status" value="2"/>
</dbReference>
<dbReference type="Gene3D" id="3.40.630.10">
    <property type="entry name" value="Zn peptidases"/>
    <property type="match status" value="1"/>
</dbReference>
<keyword evidence="1" id="KW-0645">Protease</keyword>
<gene>
    <name evidence="8" type="ORF">EVOR1521_LOCUS6496</name>
</gene>
<evidence type="ECO:0000256" key="4">
    <source>
        <dbReference type="ARBA" id="ARBA00022962"/>
    </source>
</evidence>
<dbReference type="SUPFAM" id="SSF53187">
    <property type="entry name" value="Zn-dependent exopeptidases"/>
    <property type="match status" value="1"/>
</dbReference>
<dbReference type="InterPro" id="IPR017932">
    <property type="entry name" value="GATase_2_dom"/>
</dbReference>
<dbReference type="PROSITE" id="PS51278">
    <property type="entry name" value="GATASE_TYPE_2"/>
    <property type="match status" value="1"/>
</dbReference>
<dbReference type="InterPro" id="IPR026869">
    <property type="entry name" value="EgtC-like"/>
</dbReference>
<evidence type="ECO:0000256" key="5">
    <source>
        <dbReference type="PROSITE-ProRule" id="PRU00221"/>
    </source>
</evidence>
<protein>
    <recommendedName>
        <fullName evidence="7">Glutamine amidotransferase type-2 domain-containing protein</fullName>
    </recommendedName>
</protein>
<keyword evidence="3" id="KW-0378">Hydrolase</keyword>
<dbReference type="InterPro" id="IPR015943">
    <property type="entry name" value="WD40/YVTN_repeat-like_dom_sf"/>
</dbReference>
<sequence>MCRMCALISDESVLLADILLRPRMSLVHQSYAARERRALPQGVSPSMAYQQPCLNADGFGVGWYAQQAPLPCVFTSLKPAWNDPNLRNLSEEVRSPLIFAHIRAAGPFSSVNEAACHPFKAGRFLFAHNGLVGNFAHIRRPLLASLNEYAFGITLEHACIDSVVAFGIFLTELGVTSDEDAMDERTADSLCTALSRTVLRLTQAAAEHGPEESLLNLMVTDGQRIVACRYGTAPATDSGDPQDGDLALGATLYLSVGSRWLASADDPQAFRMKKGADIKCCTAILSSEPLTPIREEWLPIAPNSIVLCGRTGGHSQAIDTLMFPLKCGPVVGLSALTGVESAPRAAKASVAESQEVTSNEIEPPPVHQDVWMSITAASESGDVNCLVTLSENVFAAGSMDGSLRFFHAEQGQALAVRRHSQASGPVLALLFLPRTGDMLHSPASGKMSPRGDESPDSIASPAESTPRSQTGHLQPIGRARTDELPSRLSERLSKPLFLPKADLRSPCGMDLLLSTSTNELRIWDVSALLQDLSDDEVSVPCLLCFHFAPNQGHLLSIAGNLENVLLGFQSSNVFCLHLMNGWARLLQAKTRTRTTRHYTFNVELSKRSSAMSAAAAKFSHHTLLEPLQTCANGHMGFVHCIACEPVSGVIASGGGDGRIIFWSQRQAVCVFNHGGPVLAVAACADSRAFFSGDAYGRIRVWDAASVQHGSKAVLCSGGVGCAAILTLALLQKTGVCEGPPLVIAGDAAGILRVWDSEHCSLLREVSTEMTCCAAATALGMRTASQNHFSLRVVSGCSSGGVKLAYLDLVSSAKILLSPSRRICGMFCQSQDCGHEDVVEFQRLVSLLGEFVALQTVSSDSRNDGEMRKASSWLATKFEELLGATVRISPGGVVARCGWDSNKPLVIMYSHYDVVAAGKCWNTDPWKMVAKDGYFYGRGVSDNKGPMLAQIFAVRRLLQGEADFCLSGFDTETFQENHCPVNVLFIVDAAEESGDPTQTIRMVQDARNDGWLRGDTIGLIINNSQWIDDERPCLCYGMRGVVDFEVAVQGGERDLHSGVNGGLVPEPIFDLVALLGSLVDASGVPTVAGLCDGVPQVEDKDMQNLTAASQQMSVGKISKRLGLQSDSAGPAWLHSLQNPGLEALKRTWLQPCLSITEVGRGPRHQHGRHIANRASCVVSVRTPGQKSADVVSCMKLHLKHEFAKRRTCNKLEINTLAVSEAWQTHPTSKVFCAARAAVAEAWKMEESDVLAVREGGTIAILPLLEAELGCDAVQMAFSQASDAVHLPNERMSRAVLARAVDAIAGTLTRLAAG</sequence>
<keyword evidence="4" id="KW-0315">Glutamine amidotransferase</keyword>
<dbReference type="InterPro" id="IPR002933">
    <property type="entry name" value="Peptidase_M20"/>
</dbReference>
<evidence type="ECO:0000256" key="1">
    <source>
        <dbReference type="ARBA" id="ARBA00022670"/>
    </source>
</evidence>
<comment type="caution">
    <text evidence="8">The sequence shown here is derived from an EMBL/GenBank/DDBJ whole genome shotgun (WGS) entry which is preliminary data.</text>
</comment>
<dbReference type="Gene3D" id="3.60.20.10">
    <property type="entry name" value="Glutamine Phosphoribosylpyrophosphate, subunit 1, domain 1"/>
    <property type="match status" value="1"/>
</dbReference>
<keyword evidence="9" id="KW-1185">Reference proteome</keyword>
<keyword evidence="5" id="KW-0853">WD repeat</keyword>
<dbReference type="PANTHER" id="PTHR43270">
    <property type="entry name" value="BETA-ALA-HIS DIPEPTIDASE"/>
    <property type="match status" value="1"/>
</dbReference>
<feature type="repeat" description="WD" evidence="5">
    <location>
        <begin position="631"/>
        <end position="663"/>
    </location>
</feature>
<name>A0AA36I0D6_9DINO</name>
<dbReference type="Gene3D" id="3.30.70.360">
    <property type="match status" value="1"/>
</dbReference>
<dbReference type="Pfam" id="PF01546">
    <property type="entry name" value="Peptidase_M20"/>
    <property type="match status" value="1"/>
</dbReference>
<proteinExistence type="predicted"/>
<dbReference type="GO" id="GO:0008233">
    <property type="term" value="F:peptidase activity"/>
    <property type="evidence" value="ECO:0007669"/>
    <property type="project" value="UniProtKB-KW"/>
</dbReference>
<organism evidence="8 9">
    <name type="scientific">Effrenium voratum</name>
    <dbReference type="NCBI Taxonomy" id="2562239"/>
    <lineage>
        <taxon>Eukaryota</taxon>
        <taxon>Sar</taxon>
        <taxon>Alveolata</taxon>
        <taxon>Dinophyceae</taxon>
        <taxon>Suessiales</taxon>
        <taxon>Symbiodiniaceae</taxon>
        <taxon>Effrenium</taxon>
    </lineage>
</organism>
<dbReference type="Pfam" id="PF13230">
    <property type="entry name" value="GATase_4"/>
    <property type="match status" value="1"/>
</dbReference>
<dbReference type="Proteomes" id="UP001178507">
    <property type="component" value="Unassembled WGS sequence"/>
</dbReference>
<dbReference type="SUPFAM" id="SSF50978">
    <property type="entry name" value="WD40 repeat-like"/>
    <property type="match status" value="1"/>
</dbReference>
<dbReference type="SMART" id="SM00320">
    <property type="entry name" value="WD40"/>
    <property type="match status" value="4"/>
</dbReference>
<dbReference type="SUPFAM" id="SSF56235">
    <property type="entry name" value="N-terminal nucleophile aminohydrolases (Ntn hydrolases)"/>
    <property type="match status" value="1"/>
</dbReference>
<dbReference type="GO" id="GO:0006508">
    <property type="term" value="P:proteolysis"/>
    <property type="evidence" value="ECO:0007669"/>
    <property type="project" value="UniProtKB-KW"/>
</dbReference>
<dbReference type="InterPro" id="IPR036322">
    <property type="entry name" value="WD40_repeat_dom_sf"/>
</dbReference>
<evidence type="ECO:0000259" key="7">
    <source>
        <dbReference type="PROSITE" id="PS51278"/>
    </source>
</evidence>
<evidence type="ECO:0000313" key="9">
    <source>
        <dbReference type="Proteomes" id="UP001178507"/>
    </source>
</evidence>
<dbReference type="EMBL" id="CAUJNA010000490">
    <property type="protein sequence ID" value="CAJ1377784.1"/>
    <property type="molecule type" value="Genomic_DNA"/>
</dbReference>
<dbReference type="GO" id="GO:0046872">
    <property type="term" value="F:metal ion binding"/>
    <property type="evidence" value="ECO:0007669"/>
    <property type="project" value="UniProtKB-KW"/>
</dbReference>
<dbReference type="Gene3D" id="2.130.10.10">
    <property type="entry name" value="YVTN repeat-like/Quinoprotein amine dehydrogenase"/>
    <property type="match status" value="2"/>
</dbReference>
<dbReference type="InterPro" id="IPR001680">
    <property type="entry name" value="WD40_rpt"/>
</dbReference>
<evidence type="ECO:0000256" key="6">
    <source>
        <dbReference type="SAM" id="MobiDB-lite"/>
    </source>
</evidence>
<accession>A0AA36I0D6</accession>
<dbReference type="InterPro" id="IPR051458">
    <property type="entry name" value="Cyt/Met_Dipeptidase"/>
</dbReference>
<keyword evidence="2" id="KW-0479">Metal-binding</keyword>
<evidence type="ECO:0000313" key="8">
    <source>
        <dbReference type="EMBL" id="CAJ1377784.1"/>
    </source>
</evidence>